<name>V5YNF3_9BURK</name>
<accession>V5YNF3</accession>
<reference evidence="1" key="1">
    <citation type="journal article" date="2014" name="Microbiology">
        <title>A 2,4-dichlorophenoxyacetic acid degradation plasmid pM7012 discloses distribution of an unclassified megaplasmid group across bacterial species.</title>
        <authorList>
            <person name="Sakai Y."/>
            <person name="Ogawa N."/>
            <person name="Shimomura Y."/>
            <person name="Fujii T."/>
        </authorList>
    </citation>
    <scope>NUCLEOTIDE SEQUENCE</scope>
    <source>
        <strain evidence="1">M701</strain>
    </source>
</reference>
<protein>
    <submittedName>
        <fullName evidence="1">Uncharacterized protein</fullName>
    </submittedName>
</protein>
<organism evidence="1">
    <name type="scientific">Burkholderia sp. M701</name>
    <dbReference type="NCBI Taxonomy" id="326454"/>
    <lineage>
        <taxon>Bacteria</taxon>
        <taxon>Pseudomonadati</taxon>
        <taxon>Pseudomonadota</taxon>
        <taxon>Betaproteobacteria</taxon>
        <taxon>Burkholderiales</taxon>
        <taxon>Burkholderiaceae</taxon>
        <taxon>Burkholderia</taxon>
    </lineage>
</organism>
<dbReference type="EMBL" id="AB853026">
    <property type="protein sequence ID" value="BAO18848.1"/>
    <property type="molecule type" value="Genomic_DNA"/>
</dbReference>
<geneLocation type="plasmid" evidence="1">
    <name>pM7012</name>
</geneLocation>
<sequence>MKQMENEQIRVQLVSHGLPAYQKDFEDSAKAEAAARQLAGGAAASRVENKGSDILRFEGQGCVIRAFRLLPPELSVPVREYLFHIEGLGREVWQAGVSEKAAYGAVWAGLSHEERDRVAQMECIDERGVAQPRSLDVPQIAWEDVDGELHVAKVDGVQIGSVERGMFSGDYSVCLYLSAASMGSETTDRDEVPTPEAGKARLREMVETALAKRTPSAVLAVVERTPAGTDAPDNLGWLYDEAHELRKVKTELNGDYSPEDLDAWEDRLAVAAMTVSLLKDCHPSFYQQLQQRARNLVDLNRESFDVKERERDAHGAGLGL</sequence>
<proteinExistence type="predicted"/>
<dbReference type="RefSeq" id="WP_023842391.1">
    <property type="nucleotide sequence ID" value="NC_022995.1"/>
</dbReference>
<reference evidence="1" key="2">
    <citation type="submission" date="2024-06" db="EMBL/GenBank/DDBJ databases">
        <authorList>
            <person name="Sakai Y."/>
            <person name="Fujii T."/>
        </authorList>
    </citation>
    <scope>NUCLEOTIDE SEQUENCE</scope>
    <source>
        <strain evidence="1">M701</strain>
        <plasmid evidence="1">pM7012</plasmid>
    </source>
</reference>
<dbReference type="AlphaFoldDB" id="V5YNF3"/>
<evidence type="ECO:0000313" key="1">
    <source>
        <dbReference type="EMBL" id="BAO18848.1"/>
    </source>
</evidence>
<keyword evidence="1" id="KW-0614">Plasmid</keyword>